<dbReference type="RefSeq" id="WP_155191186.1">
    <property type="nucleotide sequence ID" value="NZ_BAAAEA010000001.1"/>
</dbReference>
<feature type="transmembrane region" description="Helical" evidence="1">
    <location>
        <begin position="20"/>
        <end position="39"/>
    </location>
</feature>
<organism evidence="2 3">
    <name type="scientific">Roseibium denhamense</name>
    <dbReference type="NCBI Taxonomy" id="76305"/>
    <lineage>
        <taxon>Bacteria</taxon>
        <taxon>Pseudomonadati</taxon>
        <taxon>Pseudomonadota</taxon>
        <taxon>Alphaproteobacteria</taxon>
        <taxon>Hyphomicrobiales</taxon>
        <taxon>Stappiaceae</taxon>
        <taxon>Roseibium</taxon>
    </lineage>
</organism>
<evidence type="ECO:0008006" key="4">
    <source>
        <dbReference type="Google" id="ProtNLM"/>
    </source>
</evidence>
<evidence type="ECO:0000256" key="1">
    <source>
        <dbReference type="SAM" id="Phobius"/>
    </source>
</evidence>
<dbReference type="Proteomes" id="UP001157914">
    <property type="component" value="Unassembled WGS sequence"/>
</dbReference>
<gene>
    <name evidence="2" type="ORF">SAMN06265374_0443</name>
</gene>
<dbReference type="NCBIfam" id="NF041635">
    <property type="entry name" value="STM3941_fam"/>
    <property type="match status" value="1"/>
</dbReference>
<keyword evidence="1" id="KW-0812">Transmembrane</keyword>
<evidence type="ECO:0000313" key="3">
    <source>
        <dbReference type="Proteomes" id="UP001157914"/>
    </source>
</evidence>
<comment type="caution">
    <text evidence="2">The sequence shown here is derived from an EMBL/GenBank/DDBJ whole genome shotgun (WGS) entry which is preliminary data.</text>
</comment>
<dbReference type="EMBL" id="FXTT01000001">
    <property type="protein sequence ID" value="SMP02299.1"/>
    <property type="molecule type" value="Genomic_DNA"/>
</dbReference>
<keyword evidence="1" id="KW-1133">Transmembrane helix</keyword>
<dbReference type="InterPro" id="IPR048136">
    <property type="entry name" value="STM3941-like"/>
</dbReference>
<accession>A0ABY1N782</accession>
<protein>
    <recommendedName>
        <fullName evidence="4">PH domain-containing protein</fullName>
    </recommendedName>
</protein>
<feature type="transmembrane region" description="Helical" evidence="1">
    <location>
        <begin position="51"/>
        <end position="71"/>
    </location>
</feature>
<proteinExistence type="predicted"/>
<evidence type="ECO:0000313" key="2">
    <source>
        <dbReference type="EMBL" id="SMP02299.1"/>
    </source>
</evidence>
<reference evidence="2 3" key="1">
    <citation type="submission" date="2017-05" db="EMBL/GenBank/DDBJ databases">
        <authorList>
            <person name="Varghese N."/>
            <person name="Submissions S."/>
        </authorList>
    </citation>
    <scope>NUCLEOTIDE SEQUENCE [LARGE SCALE GENOMIC DNA]</scope>
    <source>
        <strain evidence="2 3">DSM 15949</strain>
    </source>
</reference>
<name>A0ABY1N782_9HYPH</name>
<keyword evidence="3" id="KW-1185">Reference proteome</keyword>
<sequence length="180" mass="19284">MQTNQDTNAVIEIRSSPGKLSFYLLLVALCVGAGLYVIAIALDETAEDRAFGLGLGLLCLGFAGVAAISIARRLIQKDQVLVTLGPDGLHDTRVSERPIPWSGVEATSTWSSRGNAFIIVKVAPEVEASIGLSTISRWTRIPNKVLGADGLCINPLGLDVSFKDFRSLIDAYADAHSHRH</sequence>
<keyword evidence="1" id="KW-0472">Membrane</keyword>